<dbReference type="GO" id="GO:0016020">
    <property type="term" value="C:membrane"/>
    <property type="evidence" value="ECO:0007669"/>
    <property type="project" value="InterPro"/>
</dbReference>
<protein>
    <recommendedName>
        <fullName evidence="2">Regulatory protein YycH-like domain-containing protein</fullName>
    </recommendedName>
</protein>
<dbReference type="STRING" id="402384.HM131_01435"/>
<gene>
    <name evidence="3" type="ORF">HM131_01435</name>
</gene>
<dbReference type="Pfam" id="PF09648">
    <property type="entry name" value="YycI"/>
    <property type="match status" value="1"/>
</dbReference>
<dbReference type="InterPro" id="IPR018604">
    <property type="entry name" value="YycI-like"/>
</dbReference>
<sequence length="303" mass="34416">MQWGQIKLLFILSFLILDLFLLQQFLSKQEQTELPQSTTTGNTVQQELENNNITLSEEIPPEVPMVPNVTSTQSEFSEEVLSDIEALEEEGSQQINFVRDNVLKATLKEPVEFTEDNVIEKVGEFVPFSNQYSYWGWNKEQNVLLFFQKTNDRTVYFNRSGFLMVKVEDGKMTEYVATLLSFEDEEVEKETSLISPMTTVKRLLDEGKIETGDEITSMNIGYLNGITLSPGEENGPQVFGPTWKVTVNGEENHFVYAIDGKIFPVDEENFIQTAKESYEMTDSAEPPSESESENSEESSGETN</sequence>
<evidence type="ECO:0000259" key="2">
    <source>
        <dbReference type="Pfam" id="PF09648"/>
    </source>
</evidence>
<proteinExistence type="predicted"/>
<dbReference type="AlphaFoldDB" id="A0A1W5ZQJ4"/>
<evidence type="ECO:0000256" key="1">
    <source>
        <dbReference type="SAM" id="MobiDB-lite"/>
    </source>
</evidence>
<reference evidence="3 4" key="1">
    <citation type="submission" date="2017-04" db="EMBL/GenBank/DDBJ databases">
        <title>The whole genome sequencing and assembly of Halobacillus mangrovi strain.</title>
        <authorList>
            <person name="Lee S.-J."/>
            <person name="Park M.-K."/>
            <person name="Kim J.-Y."/>
            <person name="Lee Y.-J."/>
            <person name="Yi H."/>
            <person name="Bahn Y.-S."/>
            <person name="Kim J.F."/>
            <person name="Lee D.-W."/>
        </authorList>
    </citation>
    <scope>NUCLEOTIDE SEQUENCE [LARGE SCALE GENOMIC DNA]</scope>
    <source>
        <strain evidence="3 4">KTB 131</strain>
    </source>
</reference>
<dbReference type="OrthoDB" id="2388036at2"/>
<evidence type="ECO:0000313" key="4">
    <source>
        <dbReference type="Proteomes" id="UP000192527"/>
    </source>
</evidence>
<feature type="domain" description="Regulatory protein YycH-like" evidence="2">
    <location>
        <begin position="35"/>
        <end position="255"/>
    </location>
</feature>
<feature type="compositionally biased region" description="Acidic residues" evidence="1">
    <location>
        <begin position="288"/>
        <end position="303"/>
    </location>
</feature>
<dbReference type="Proteomes" id="UP000192527">
    <property type="component" value="Chromosome"/>
</dbReference>
<accession>A0A1W5ZQJ4</accession>
<evidence type="ECO:0000313" key="3">
    <source>
        <dbReference type="EMBL" id="ARI75565.1"/>
    </source>
</evidence>
<dbReference type="Gene3D" id="2.40.128.690">
    <property type="entry name" value="YycH protein, domain 3-like"/>
    <property type="match status" value="1"/>
</dbReference>
<keyword evidence="4" id="KW-1185">Reference proteome</keyword>
<organism evidence="3 4">
    <name type="scientific">Halobacillus mangrovi</name>
    <dbReference type="NCBI Taxonomy" id="402384"/>
    <lineage>
        <taxon>Bacteria</taxon>
        <taxon>Bacillati</taxon>
        <taxon>Bacillota</taxon>
        <taxon>Bacilli</taxon>
        <taxon>Bacillales</taxon>
        <taxon>Bacillaceae</taxon>
        <taxon>Halobacillus</taxon>
    </lineage>
</organism>
<feature type="region of interest" description="Disordered" evidence="1">
    <location>
        <begin position="273"/>
        <end position="303"/>
    </location>
</feature>
<dbReference type="RefSeq" id="WP_085027220.1">
    <property type="nucleotide sequence ID" value="NZ_CP020772.1"/>
</dbReference>
<name>A0A1W5ZQJ4_9BACI</name>
<dbReference type="KEGG" id="hmn:HM131_01435"/>
<dbReference type="EMBL" id="CP020772">
    <property type="protein sequence ID" value="ARI75565.1"/>
    <property type="molecule type" value="Genomic_DNA"/>
</dbReference>